<name>A0A941D6Z1_9MICO</name>
<dbReference type="Proteomes" id="UP000677016">
    <property type="component" value="Unassembled WGS sequence"/>
</dbReference>
<reference evidence="10" key="1">
    <citation type="submission" date="2021-04" db="EMBL/GenBank/DDBJ databases">
        <title>Phycicoccus avicenniae sp. nov., a novel endophytic actinomycetes isolated from branch of Avicennia mariana.</title>
        <authorList>
            <person name="Tuo L."/>
        </authorList>
    </citation>
    <scope>NUCLEOTIDE SEQUENCE</scope>
    <source>
        <strain evidence="10">BSK3Z-2</strain>
    </source>
</reference>
<dbReference type="InterPro" id="IPR013525">
    <property type="entry name" value="ABC2_TM"/>
</dbReference>
<evidence type="ECO:0000256" key="3">
    <source>
        <dbReference type="ARBA" id="ARBA00022448"/>
    </source>
</evidence>
<dbReference type="GO" id="GO:0015920">
    <property type="term" value="P:lipopolysaccharide transport"/>
    <property type="evidence" value="ECO:0007669"/>
    <property type="project" value="TreeGrafter"/>
</dbReference>
<keyword evidence="7 8" id="KW-0472">Membrane</keyword>
<evidence type="ECO:0000313" key="10">
    <source>
        <dbReference type="EMBL" id="MBR7742601.1"/>
    </source>
</evidence>
<feature type="domain" description="ABC-2 type transporter transmembrane" evidence="9">
    <location>
        <begin position="38"/>
        <end position="233"/>
    </location>
</feature>
<evidence type="ECO:0000256" key="1">
    <source>
        <dbReference type="ARBA" id="ARBA00004429"/>
    </source>
</evidence>
<feature type="transmembrane region" description="Helical" evidence="8">
    <location>
        <begin position="241"/>
        <end position="263"/>
    </location>
</feature>
<dbReference type="EMBL" id="JAGSNF010000004">
    <property type="protein sequence ID" value="MBR7742601.1"/>
    <property type="molecule type" value="Genomic_DNA"/>
</dbReference>
<keyword evidence="3" id="KW-0813">Transport</keyword>
<keyword evidence="11" id="KW-1185">Reference proteome</keyword>
<proteinExistence type="inferred from homology"/>
<evidence type="ECO:0000256" key="4">
    <source>
        <dbReference type="ARBA" id="ARBA00022475"/>
    </source>
</evidence>
<evidence type="ECO:0000256" key="7">
    <source>
        <dbReference type="ARBA" id="ARBA00023136"/>
    </source>
</evidence>
<evidence type="ECO:0000313" key="11">
    <source>
        <dbReference type="Proteomes" id="UP000677016"/>
    </source>
</evidence>
<keyword evidence="5 8" id="KW-0812">Transmembrane</keyword>
<evidence type="ECO:0000256" key="5">
    <source>
        <dbReference type="ARBA" id="ARBA00022692"/>
    </source>
</evidence>
<dbReference type="GO" id="GO:0140359">
    <property type="term" value="F:ABC-type transporter activity"/>
    <property type="evidence" value="ECO:0007669"/>
    <property type="project" value="InterPro"/>
</dbReference>
<sequence length="272" mass="30687">MRPVGRRPGLFSYVRQLWGRRHFVWADSRARAFTGTKDTVLGRFWLVGRPLLDGLTFYLIFGLLLGVSRGIENYVGFLLIGVFLFGWSSQSLNGGANVLSSGKNLIRGFAFPRAAIPLSLALRETMSMGPRLLVMVAMILVIPPHAQVSVYWLIFPLVLVLQGLFNVGVVLYAARLTHAVPDLRLVLGFFSRLWLYGSGVMYSIDRFVEHPTVLAIAQLNPVYCVLEISRDLLLYARMPDLTLWMTLLAWAVATPLLGFLYFWQGEEEYGRE</sequence>
<dbReference type="AlphaFoldDB" id="A0A941D6Z1"/>
<dbReference type="GO" id="GO:0005886">
    <property type="term" value="C:plasma membrane"/>
    <property type="evidence" value="ECO:0007669"/>
    <property type="project" value="UniProtKB-SubCell"/>
</dbReference>
<dbReference type="PANTHER" id="PTHR30413">
    <property type="entry name" value="INNER MEMBRANE TRANSPORT PERMEASE"/>
    <property type="match status" value="1"/>
</dbReference>
<protein>
    <submittedName>
        <fullName evidence="10">ABC transporter permease</fullName>
    </submittedName>
</protein>
<keyword evidence="4" id="KW-1003">Cell membrane</keyword>
<evidence type="ECO:0000256" key="6">
    <source>
        <dbReference type="ARBA" id="ARBA00022989"/>
    </source>
</evidence>
<evidence type="ECO:0000256" key="2">
    <source>
        <dbReference type="ARBA" id="ARBA00007783"/>
    </source>
</evidence>
<dbReference type="Pfam" id="PF01061">
    <property type="entry name" value="ABC2_membrane"/>
    <property type="match status" value="1"/>
</dbReference>
<feature type="transmembrane region" description="Helical" evidence="8">
    <location>
        <begin position="152"/>
        <end position="173"/>
    </location>
</feature>
<evidence type="ECO:0000256" key="8">
    <source>
        <dbReference type="SAM" id="Phobius"/>
    </source>
</evidence>
<gene>
    <name evidence="10" type="ORF">KC207_04785</name>
</gene>
<keyword evidence="6 8" id="KW-1133">Transmembrane helix</keyword>
<comment type="caution">
    <text evidence="10">The sequence shown here is derived from an EMBL/GenBank/DDBJ whole genome shotgun (WGS) entry which is preliminary data.</text>
</comment>
<dbReference type="PANTHER" id="PTHR30413:SF8">
    <property type="entry name" value="TRANSPORT PERMEASE PROTEIN"/>
    <property type="match status" value="1"/>
</dbReference>
<accession>A0A941D6Z1</accession>
<comment type="similarity">
    <text evidence="2">Belongs to the ABC-2 integral membrane protein family.</text>
</comment>
<feature type="transmembrane region" description="Helical" evidence="8">
    <location>
        <begin position="185"/>
        <end position="204"/>
    </location>
</feature>
<evidence type="ECO:0000259" key="9">
    <source>
        <dbReference type="Pfam" id="PF01061"/>
    </source>
</evidence>
<feature type="transmembrane region" description="Helical" evidence="8">
    <location>
        <begin position="74"/>
        <end position="92"/>
    </location>
</feature>
<feature type="transmembrane region" description="Helical" evidence="8">
    <location>
        <begin position="44"/>
        <end position="67"/>
    </location>
</feature>
<comment type="subcellular location">
    <subcellularLocation>
        <location evidence="1">Cell inner membrane</location>
        <topology evidence="1">Multi-pass membrane protein</topology>
    </subcellularLocation>
</comment>
<organism evidence="10 11">
    <name type="scientific">Phycicoccus avicenniae</name>
    <dbReference type="NCBI Taxonomy" id="2828860"/>
    <lineage>
        <taxon>Bacteria</taxon>
        <taxon>Bacillati</taxon>
        <taxon>Actinomycetota</taxon>
        <taxon>Actinomycetes</taxon>
        <taxon>Micrococcales</taxon>
        <taxon>Intrasporangiaceae</taxon>
        <taxon>Phycicoccus</taxon>
    </lineage>
</organism>